<proteinExistence type="evidence at transcript level"/>
<reference evidence="1" key="2">
    <citation type="submission" date="2012-06" db="EMBL/GenBank/DDBJ databases">
        <authorList>
            <person name="Yu Y."/>
            <person name="Currie J."/>
            <person name="Lomeli R."/>
            <person name="Angelova A."/>
            <person name="Collura K."/>
            <person name="Wissotski M."/>
            <person name="Campos D."/>
            <person name="Kudrna D."/>
            <person name="Golser W."/>
            <person name="Ashely E."/>
            <person name="Descour A."/>
            <person name="Fernandes J."/>
            <person name="Soderlund C."/>
            <person name="Walbot V."/>
        </authorList>
    </citation>
    <scope>NUCLEOTIDE SEQUENCE</scope>
    <source>
        <strain evidence="1">B73</strain>
    </source>
</reference>
<organism evidence="1">
    <name type="scientific">Zea mays</name>
    <name type="common">Maize</name>
    <dbReference type="NCBI Taxonomy" id="4577"/>
    <lineage>
        <taxon>Eukaryota</taxon>
        <taxon>Viridiplantae</taxon>
        <taxon>Streptophyta</taxon>
        <taxon>Embryophyta</taxon>
        <taxon>Tracheophyta</taxon>
        <taxon>Spermatophyta</taxon>
        <taxon>Magnoliopsida</taxon>
        <taxon>Liliopsida</taxon>
        <taxon>Poales</taxon>
        <taxon>Poaceae</taxon>
        <taxon>PACMAD clade</taxon>
        <taxon>Panicoideae</taxon>
        <taxon>Andropogonodae</taxon>
        <taxon>Andropogoneae</taxon>
        <taxon>Tripsacinae</taxon>
        <taxon>Zea</taxon>
    </lineage>
</organism>
<accession>C4J0M9</accession>
<name>C4J0M9_MAIZE</name>
<dbReference type="EMBL" id="BT084376">
    <property type="protein sequence ID" value="ACR34729.1"/>
    <property type="molecule type" value="mRNA"/>
</dbReference>
<sequence>MLLVDLEKNIIAGADLSDLAVEHSFCPSKENGGQDGANLLLICNSWLTSVNSLLLANEKASAVDDIGYGLDKRAPVQYYSHNLCSFHTRSSSQIGRHSF</sequence>
<reference evidence="1" key="1">
    <citation type="journal article" date="2009" name="PLoS Genet.">
        <title>Sequencing, mapping, and analysis of 27,455 maize full-length cDNAs.</title>
        <authorList>
            <person name="Soderlund C."/>
            <person name="Descour A."/>
            <person name="Kudrna D."/>
            <person name="Bomhoff M."/>
            <person name="Boyd L."/>
            <person name="Currie J."/>
            <person name="Angelova A."/>
            <person name="Collura K."/>
            <person name="Wissotski M."/>
            <person name="Ashley E."/>
            <person name="Morrow D."/>
            <person name="Fernandes J."/>
            <person name="Walbot V."/>
            <person name="Yu Y."/>
        </authorList>
    </citation>
    <scope>NUCLEOTIDE SEQUENCE</scope>
    <source>
        <strain evidence="1">B73</strain>
    </source>
</reference>
<evidence type="ECO:0000313" key="1">
    <source>
        <dbReference type="EMBL" id="ACR34729.1"/>
    </source>
</evidence>
<dbReference type="AlphaFoldDB" id="C4J0M9"/>
<protein>
    <submittedName>
        <fullName evidence="1">Uncharacterized protein</fullName>
    </submittedName>
</protein>